<evidence type="ECO:0000313" key="5">
    <source>
        <dbReference type="EMBL" id="CEP24851.1"/>
    </source>
</evidence>
<dbReference type="Proteomes" id="UP000038830">
    <property type="component" value="Unassembled WGS sequence"/>
</dbReference>
<dbReference type="InterPro" id="IPR013272">
    <property type="entry name" value="Vps72/YL1_C"/>
</dbReference>
<feature type="compositionally biased region" description="Basic and acidic residues" evidence="3">
    <location>
        <begin position="297"/>
        <end position="316"/>
    </location>
</feature>
<feature type="domain" description="Vps72/YL1 C-terminal" evidence="4">
    <location>
        <begin position="717"/>
        <end position="746"/>
    </location>
</feature>
<evidence type="ECO:0000256" key="3">
    <source>
        <dbReference type="SAM" id="MobiDB-lite"/>
    </source>
</evidence>
<dbReference type="PANTHER" id="PTHR13275">
    <property type="entry name" value="YL-1 PROTEIN TRANSCRIPTION FACTOR-LIKE 1"/>
    <property type="match status" value="1"/>
</dbReference>
<feature type="compositionally biased region" description="Acidic residues" evidence="3">
    <location>
        <begin position="429"/>
        <end position="438"/>
    </location>
</feature>
<dbReference type="Pfam" id="PF05764">
    <property type="entry name" value="YL1"/>
    <property type="match status" value="1"/>
</dbReference>
<dbReference type="EMBL" id="CDQK01000007">
    <property type="protein sequence ID" value="CEP24851.1"/>
    <property type="molecule type" value="Genomic_DNA"/>
</dbReference>
<feature type="compositionally biased region" description="Polar residues" evidence="3">
    <location>
        <begin position="368"/>
        <end position="384"/>
    </location>
</feature>
<feature type="compositionally biased region" description="Polar residues" evidence="3">
    <location>
        <begin position="332"/>
        <end position="349"/>
    </location>
</feature>
<feature type="compositionally biased region" description="Acidic residues" evidence="3">
    <location>
        <begin position="28"/>
        <end position="65"/>
    </location>
</feature>
<feature type="region of interest" description="Disordered" evidence="3">
    <location>
        <begin position="27"/>
        <end position="176"/>
    </location>
</feature>
<protein>
    <recommendedName>
        <fullName evidence="4">Vps72/YL1 C-terminal domain-containing protein</fullName>
    </recommendedName>
</protein>
<feature type="compositionally biased region" description="Acidic residues" evidence="3">
    <location>
        <begin position="85"/>
        <end position="117"/>
    </location>
</feature>
<feature type="compositionally biased region" description="Basic and acidic residues" evidence="3">
    <location>
        <begin position="573"/>
        <end position="588"/>
    </location>
</feature>
<sequence>MDKELLVNTRKKRANAGSRLKQLLSAEVPEEDVDLLFVEDEDDVEYGEEEQDEEDHEDEEGEETGGSEGGAAGEHTREGTTGAQADDEGSEDEAEGESQDDDMFSDSSEESSEEDSDAGEKELEKQERVQRSKKKHVIQKIRQPALPKPKVKKVYERAKADSLLSQNRRQSSRTIAVQNKLVLAEKLRDEEKRRASAKPVVRVEYKEMTQEERLAEAIETEKYNVSTLNKYQEQEVDKQKKRREQMMNKRRKLTDVMTIKTYVKYVEIEEERELEKFLLTRDVLKKRERRGRRSERQKREEEEALRKEKELKHRWELLNNPDKPAIQVENEPISSVQDELKANTETQDAVQVLTDGDNDVDMKDLNPNDVSSKPNDILNGSNSDLESKQGDESNIKDETLREEEKQHKEQPLEEEKEDHAVNIVKEEMHEGDEDDLEDAKENIDVVKEDSNEDVKDDAKDDVRDDVKDDVKEDVKEDVNNDASGGMKKDLQEETNNETKEDKPENKPEDDIEMESQDKTYSQESKNDNDNNNDGDVKEMNTGELDVDRSNDQPSLEGDNQEETKTQQEGGSQESKEDTKTSQTDDKSVSLDVSEPIIYEGPKQKVGVNVIAFEHKYSLLKLRSLMFGDQSTMPLNRRSLETEPVTRIKLDPDLLNERSMIKTSIQPIDFSILDTFPEFGDFNKKIKRVETVKEVETTSVVLKTPPPSGITLKNGNRKMCLITGKDAMYFHPGTGMPYSSVESFKVINDVQNGEYKWVEGCFVSNYHAKGVPKNFDP</sequence>
<evidence type="ECO:0000313" key="6">
    <source>
        <dbReference type="Proteomes" id="UP000038830"/>
    </source>
</evidence>
<accession>A0A0H5C918</accession>
<dbReference type="PANTHER" id="PTHR13275:SF4">
    <property type="entry name" value="VACUOLAR PROTEIN SORTING-ASSOCIATED PROTEIN 72 HOMOLOG"/>
    <property type="match status" value="1"/>
</dbReference>
<evidence type="ECO:0000256" key="2">
    <source>
        <dbReference type="SAM" id="Coils"/>
    </source>
</evidence>
<proteinExistence type="inferred from homology"/>
<name>A0A0H5C918_CYBJN</name>
<dbReference type="InterPro" id="IPR046757">
    <property type="entry name" value="YL1_N"/>
</dbReference>
<feature type="compositionally biased region" description="Basic and acidic residues" evidence="3">
    <location>
        <begin position="524"/>
        <end position="550"/>
    </location>
</feature>
<reference evidence="6" key="1">
    <citation type="journal article" date="2015" name="J. Biotechnol.">
        <title>The structure of the Cyberlindnera jadinii genome and its relation to Candida utilis analyzed by the occurrence of single nucleotide polymorphisms.</title>
        <authorList>
            <person name="Rupp O."/>
            <person name="Brinkrolf K."/>
            <person name="Buerth C."/>
            <person name="Kunigo M."/>
            <person name="Schneider J."/>
            <person name="Jaenicke S."/>
            <person name="Goesmann A."/>
            <person name="Puehler A."/>
            <person name="Jaeger K.-E."/>
            <person name="Ernst J.F."/>
        </authorList>
    </citation>
    <scope>NUCLEOTIDE SEQUENCE [LARGE SCALE GENOMIC DNA]</scope>
    <source>
        <strain evidence="6">ATCC 18201 / CBS 1600 / BCRC 20928 / JCM 3617 / NBRC 0987 / NRRL Y-1542</strain>
    </source>
</reference>
<evidence type="ECO:0000256" key="1">
    <source>
        <dbReference type="ARBA" id="ARBA00006832"/>
    </source>
</evidence>
<feature type="compositionally biased region" description="Basic and acidic residues" evidence="3">
    <location>
        <begin position="486"/>
        <end position="508"/>
    </location>
</feature>
<feature type="compositionally biased region" description="Basic and acidic residues" evidence="3">
    <location>
        <begin position="385"/>
        <end position="428"/>
    </location>
</feature>
<dbReference type="Pfam" id="PF08265">
    <property type="entry name" value="YL1_C"/>
    <property type="match status" value="1"/>
</dbReference>
<feature type="compositionally biased region" description="Low complexity" evidence="3">
    <location>
        <begin position="162"/>
        <end position="173"/>
    </location>
</feature>
<organism evidence="5 6">
    <name type="scientific">Cyberlindnera jadinii (strain ATCC 18201 / CBS 1600 / BCRC 20928 / JCM 3617 / NBRC 0987 / NRRL Y-1542)</name>
    <name type="common">Torula yeast</name>
    <name type="synonym">Candida utilis</name>
    <dbReference type="NCBI Taxonomy" id="983966"/>
    <lineage>
        <taxon>Eukaryota</taxon>
        <taxon>Fungi</taxon>
        <taxon>Dikarya</taxon>
        <taxon>Ascomycota</taxon>
        <taxon>Saccharomycotina</taxon>
        <taxon>Saccharomycetes</taxon>
        <taxon>Phaffomycetales</taxon>
        <taxon>Phaffomycetaceae</taxon>
        <taxon>Cyberlindnera</taxon>
    </lineage>
</organism>
<comment type="similarity">
    <text evidence="1">Belongs to the VPS72/YL1 family.</text>
</comment>
<dbReference type="SMART" id="SM00993">
    <property type="entry name" value="YL1_C"/>
    <property type="match status" value="1"/>
</dbReference>
<evidence type="ECO:0000259" key="4">
    <source>
        <dbReference type="SMART" id="SM00993"/>
    </source>
</evidence>
<feature type="region of interest" description="Disordered" evidence="3">
    <location>
        <begin position="288"/>
        <end position="588"/>
    </location>
</feature>
<gene>
    <name evidence="5" type="ORF">BN1211_5780</name>
</gene>
<dbReference type="GO" id="GO:0005634">
    <property type="term" value="C:nucleus"/>
    <property type="evidence" value="ECO:0007669"/>
    <property type="project" value="TreeGrafter"/>
</dbReference>
<feature type="compositionally biased region" description="Basic and acidic residues" evidence="3">
    <location>
        <begin position="118"/>
        <end position="130"/>
    </location>
</feature>
<feature type="coiled-coil region" evidence="2">
    <location>
        <begin position="229"/>
        <end position="256"/>
    </location>
</feature>
<feature type="compositionally biased region" description="Basic and acidic residues" evidence="3">
    <location>
        <begin position="439"/>
        <end position="478"/>
    </location>
</feature>
<dbReference type="AlphaFoldDB" id="A0A0H5C918"/>
<keyword evidence="2" id="KW-0175">Coiled coil</keyword>